<accession>A0A561TZ03</accession>
<sequence length="82" mass="8254">MTREPHSPASARLGPPSTPEPGPGGKPALLSQRTALILFIAVVIGVGAGVLTFFAERSYPKAALAGLLTTGGCVVGLNSLID</sequence>
<name>A0A561TZ03_9ACTN</name>
<comment type="caution">
    <text evidence="3">The sequence shown here is derived from an EMBL/GenBank/DDBJ whole genome shotgun (WGS) entry which is preliminary data.</text>
</comment>
<keyword evidence="2" id="KW-0472">Membrane</keyword>
<feature type="region of interest" description="Disordered" evidence="1">
    <location>
        <begin position="1"/>
        <end position="27"/>
    </location>
</feature>
<evidence type="ECO:0000256" key="2">
    <source>
        <dbReference type="SAM" id="Phobius"/>
    </source>
</evidence>
<evidence type="ECO:0000313" key="4">
    <source>
        <dbReference type="Proteomes" id="UP000318186"/>
    </source>
</evidence>
<dbReference type="AlphaFoldDB" id="A0A561TZ03"/>
<protein>
    <submittedName>
        <fullName evidence="3">Uncharacterized protein</fullName>
    </submittedName>
</protein>
<dbReference type="RefSeq" id="WP_145768092.1">
    <property type="nucleotide sequence ID" value="NZ_VIWW01000002.1"/>
</dbReference>
<evidence type="ECO:0000256" key="1">
    <source>
        <dbReference type="SAM" id="MobiDB-lite"/>
    </source>
</evidence>
<dbReference type="Proteomes" id="UP000318186">
    <property type="component" value="Unassembled WGS sequence"/>
</dbReference>
<reference evidence="3 4" key="1">
    <citation type="submission" date="2019-06" db="EMBL/GenBank/DDBJ databases">
        <title>Sequencing the genomes of 1000 actinobacteria strains.</title>
        <authorList>
            <person name="Klenk H.-P."/>
        </authorList>
    </citation>
    <scope>NUCLEOTIDE SEQUENCE [LARGE SCALE GENOMIC DNA]</scope>
    <source>
        <strain evidence="3 4">DSM 42059</strain>
    </source>
</reference>
<organism evidence="3 4">
    <name type="scientific">Streptomyces brevispora</name>
    <dbReference type="NCBI Taxonomy" id="887462"/>
    <lineage>
        <taxon>Bacteria</taxon>
        <taxon>Bacillati</taxon>
        <taxon>Actinomycetota</taxon>
        <taxon>Actinomycetes</taxon>
        <taxon>Kitasatosporales</taxon>
        <taxon>Streptomycetaceae</taxon>
        <taxon>Streptomyces</taxon>
    </lineage>
</organism>
<dbReference type="EMBL" id="VIWW01000002">
    <property type="protein sequence ID" value="TWF92334.1"/>
    <property type="molecule type" value="Genomic_DNA"/>
</dbReference>
<feature type="transmembrane region" description="Helical" evidence="2">
    <location>
        <begin position="35"/>
        <end position="55"/>
    </location>
</feature>
<keyword evidence="2" id="KW-0812">Transmembrane</keyword>
<evidence type="ECO:0000313" key="3">
    <source>
        <dbReference type="EMBL" id="TWF92334.1"/>
    </source>
</evidence>
<keyword evidence="2" id="KW-1133">Transmembrane helix</keyword>
<proteinExistence type="predicted"/>
<gene>
    <name evidence="3" type="ORF">FHX80_12654</name>
</gene>
<feature type="transmembrane region" description="Helical" evidence="2">
    <location>
        <begin position="62"/>
        <end position="81"/>
    </location>
</feature>